<dbReference type="EMBL" id="BGPR01001829">
    <property type="protein sequence ID" value="GBM62673.1"/>
    <property type="molecule type" value="Genomic_DNA"/>
</dbReference>
<proteinExistence type="predicted"/>
<keyword evidence="2" id="KW-1185">Reference proteome</keyword>
<dbReference type="Proteomes" id="UP000499080">
    <property type="component" value="Unassembled WGS sequence"/>
</dbReference>
<dbReference type="AlphaFoldDB" id="A0A4Y2HBK2"/>
<organism evidence="1 2">
    <name type="scientific">Araneus ventricosus</name>
    <name type="common">Orbweaver spider</name>
    <name type="synonym">Epeira ventricosa</name>
    <dbReference type="NCBI Taxonomy" id="182803"/>
    <lineage>
        <taxon>Eukaryota</taxon>
        <taxon>Metazoa</taxon>
        <taxon>Ecdysozoa</taxon>
        <taxon>Arthropoda</taxon>
        <taxon>Chelicerata</taxon>
        <taxon>Arachnida</taxon>
        <taxon>Araneae</taxon>
        <taxon>Araneomorphae</taxon>
        <taxon>Entelegynae</taxon>
        <taxon>Araneoidea</taxon>
        <taxon>Araneidae</taxon>
        <taxon>Araneus</taxon>
    </lineage>
</organism>
<evidence type="ECO:0000313" key="1">
    <source>
        <dbReference type="EMBL" id="GBM62673.1"/>
    </source>
</evidence>
<evidence type="ECO:0000313" key="2">
    <source>
        <dbReference type="Proteomes" id="UP000499080"/>
    </source>
</evidence>
<sequence length="96" mass="11270">MVRKLALKGENPDSVEEFKSLRSTVKYNIRKDYDTYMQLTENNQLSDPKKFWSYFKNKNMNSANSLYYNNVCCENDGDMGNTFADYFNSVFKPSTD</sequence>
<accession>A0A4Y2HBK2</accession>
<reference evidence="1 2" key="1">
    <citation type="journal article" date="2019" name="Sci. Rep.">
        <title>Orb-weaving spider Araneus ventricosus genome elucidates the spidroin gene catalogue.</title>
        <authorList>
            <person name="Kono N."/>
            <person name="Nakamura H."/>
            <person name="Ohtoshi R."/>
            <person name="Moran D.A.P."/>
            <person name="Shinohara A."/>
            <person name="Yoshida Y."/>
            <person name="Fujiwara M."/>
            <person name="Mori M."/>
            <person name="Tomita M."/>
            <person name="Arakawa K."/>
        </authorList>
    </citation>
    <scope>NUCLEOTIDE SEQUENCE [LARGE SCALE GENOMIC DNA]</scope>
</reference>
<name>A0A4Y2HBK2_ARAVE</name>
<gene>
    <name evidence="1" type="ORF">AVEN_257271_1</name>
</gene>
<comment type="caution">
    <text evidence="1">The sequence shown here is derived from an EMBL/GenBank/DDBJ whole genome shotgun (WGS) entry which is preliminary data.</text>
</comment>
<protein>
    <submittedName>
        <fullName evidence="1">Uncharacterized protein</fullName>
    </submittedName>
</protein>